<dbReference type="NCBIfam" id="TIGR00225">
    <property type="entry name" value="prc"/>
    <property type="match status" value="1"/>
</dbReference>
<protein>
    <submittedName>
        <fullName evidence="9">Carboxy-terminal processing protease</fullName>
        <ecNumber evidence="9">3.4.21.-</ecNumber>
    </submittedName>
    <submittedName>
        <fullName evidence="8">Peptidase S41</fullName>
    </submittedName>
</protein>
<evidence type="ECO:0000256" key="2">
    <source>
        <dbReference type="ARBA" id="ARBA00022670"/>
    </source>
</evidence>
<dbReference type="PROSITE" id="PS50106">
    <property type="entry name" value="PDZ"/>
    <property type="match status" value="1"/>
</dbReference>
<evidence type="ECO:0000256" key="4">
    <source>
        <dbReference type="ARBA" id="ARBA00022825"/>
    </source>
</evidence>
<evidence type="ECO:0000256" key="3">
    <source>
        <dbReference type="ARBA" id="ARBA00022801"/>
    </source>
</evidence>
<proteinExistence type="inferred from homology"/>
<dbReference type="InterPro" id="IPR029045">
    <property type="entry name" value="ClpP/crotonase-like_dom_sf"/>
</dbReference>
<evidence type="ECO:0000256" key="6">
    <source>
        <dbReference type="SAM" id="SignalP"/>
    </source>
</evidence>
<keyword evidence="2 5" id="KW-0645">Protease</keyword>
<dbReference type="CDD" id="cd06782">
    <property type="entry name" value="cpPDZ_CPP-like"/>
    <property type="match status" value="1"/>
</dbReference>
<dbReference type="PANTHER" id="PTHR32060:SF22">
    <property type="entry name" value="CARBOXYL-TERMINAL-PROCESSING PEPTIDASE 3, CHLOROPLASTIC"/>
    <property type="match status" value="1"/>
</dbReference>
<evidence type="ECO:0000259" key="7">
    <source>
        <dbReference type="PROSITE" id="PS50106"/>
    </source>
</evidence>
<reference evidence="8 10" key="1">
    <citation type="submission" date="2017-03" db="EMBL/GenBank/DDBJ databases">
        <title>The whole genome sequencing and assembly of Lysinibacillus sphaericus DSM 28T strain.</title>
        <authorList>
            <person name="Lee Y.-J."/>
            <person name="Yi H."/>
            <person name="Bahn Y.-S."/>
            <person name="Kim J.F."/>
            <person name="Lee D.-W."/>
        </authorList>
    </citation>
    <scope>NUCLEOTIDE SEQUENCE [LARGE SCALE GENOMIC DNA]</scope>
    <source>
        <strain evidence="8 10">DSM 28</strain>
    </source>
</reference>
<dbReference type="Gene3D" id="3.90.226.10">
    <property type="entry name" value="2-enoyl-CoA Hydratase, Chain A, domain 1"/>
    <property type="match status" value="1"/>
</dbReference>
<dbReference type="SMART" id="SM00245">
    <property type="entry name" value="TSPc"/>
    <property type="match status" value="1"/>
</dbReference>
<name>A0A2S0K4S2_LYSSH</name>
<evidence type="ECO:0000256" key="5">
    <source>
        <dbReference type="RuleBase" id="RU004404"/>
    </source>
</evidence>
<gene>
    <name evidence="9" type="primary">ctpA</name>
    <name evidence="8" type="ORF">LS41612_19685</name>
    <name evidence="9" type="ORF">NCTC10338_00733</name>
</gene>
<dbReference type="Proteomes" id="UP000238825">
    <property type="component" value="Chromosome"/>
</dbReference>
<feature type="domain" description="PDZ" evidence="7">
    <location>
        <begin position="80"/>
        <end position="159"/>
    </location>
</feature>
<dbReference type="PANTHER" id="PTHR32060">
    <property type="entry name" value="TAIL-SPECIFIC PROTEASE"/>
    <property type="match status" value="1"/>
</dbReference>
<dbReference type="SUPFAM" id="SSF52096">
    <property type="entry name" value="ClpP/crotonase"/>
    <property type="match status" value="1"/>
</dbReference>
<dbReference type="InterPro" id="IPR041489">
    <property type="entry name" value="PDZ_6"/>
</dbReference>
<dbReference type="Pfam" id="PF03572">
    <property type="entry name" value="Peptidase_S41"/>
    <property type="match status" value="1"/>
</dbReference>
<dbReference type="AlphaFoldDB" id="A0A2S0K4S2"/>
<feature type="chain" id="PRO_5030054998" evidence="6">
    <location>
        <begin position="25"/>
        <end position="462"/>
    </location>
</feature>
<evidence type="ECO:0000256" key="1">
    <source>
        <dbReference type="ARBA" id="ARBA00009179"/>
    </source>
</evidence>
<dbReference type="EMBL" id="CP019980">
    <property type="protein sequence ID" value="AVK98370.1"/>
    <property type="molecule type" value="Genomic_DNA"/>
</dbReference>
<dbReference type="GeneID" id="48278434"/>
<dbReference type="Proteomes" id="UP000255295">
    <property type="component" value="Unassembled WGS sequence"/>
</dbReference>
<dbReference type="Gene3D" id="3.30.750.44">
    <property type="match status" value="1"/>
</dbReference>
<reference evidence="9 11" key="2">
    <citation type="submission" date="2018-06" db="EMBL/GenBank/DDBJ databases">
        <authorList>
            <consortium name="Pathogen Informatics"/>
            <person name="Doyle S."/>
        </authorList>
    </citation>
    <scope>NUCLEOTIDE SEQUENCE [LARGE SCALE GENOMIC DNA]</scope>
    <source>
        <strain evidence="9 11">NCTC10338</strain>
    </source>
</reference>
<evidence type="ECO:0000313" key="9">
    <source>
        <dbReference type="EMBL" id="SUV15664.1"/>
    </source>
</evidence>
<dbReference type="InterPro" id="IPR036034">
    <property type="entry name" value="PDZ_sf"/>
</dbReference>
<dbReference type="GO" id="GO:0006508">
    <property type="term" value="P:proteolysis"/>
    <property type="evidence" value="ECO:0007669"/>
    <property type="project" value="UniProtKB-KW"/>
</dbReference>
<sequence>MKKVLWSFIFILSVILFPLSNAFAANNEQQLVEEIKEIITENYVGKVNGNLQNAKTISEIINMLDPYSTYFTKQEFEEFMNSINMSTIGIGVVIEEHDDGIHILQVIEESGAAEAGVVAGDIIIGINGQSIVDSSTQEASSLLIGNEGTDVQVKLLHENGTTSTKTITRKKFTLPNVESALLFGDVGYIAMSSFSEDGAQLVKDALTQLKQRGATSFILDLQNNGGGYVATAEQLTGLFPKAKIAYLLQEAHASYEVRAAQQNMKFPTDTRILVNRYSASASEMLAASLQDQQSAILYGETTYGKGAMQGFFELHDGSYLKLTVGKFTGPAGQTINEVGVKPTIQTKTAPLFQAHYDAIKAQYKEYQELVSLKNVPTTKTFVVKFSQAFSSPIPEGSVQLVALGGDEIPITTKVGKDNSLLVTPKNPLGKGQEYMLLVHPTIQKPTGDKLQKGIYLHIAVTN</sequence>
<dbReference type="RefSeq" id="WP_024362455.1">
    <property type="nucleotide sequence ID" value="NZ_BJNS01000004.1"/>
</dbReference>
<comment type="similarity">
    <text evidence="1 5">Belongs to the peptidase S41A family.</text>
</comment>
<dbReference type="EMBL" id="UFSZ01000001">
    <property type="protein sequence ID" value="SUV15664.1"/>
    <property type="molecule type" value="Genomic_DNA"/>
</dbReference>
<dbReference type="EC" id="3.4.21.-" evidence="9"/>
<dbReference type="SUPFAM" id="SSF50156">
    <property type="entry name" value="PDZ domain-like"/>
    <property type="match status" value="1"/>
</dbReference>
<dbReference type="InterPro" id="IPR005151">
    <property type="entry name" value="Tail-specific_protease"/>
</dbReference>
<keyword evidence="3 5" id="KW-0378">Hydrolase</keyword>
<evidence type="ECO:0000313" key="8">
    <source>
        <dbReference type="EMBL" id="AVK98370.1"/>
    </source>
</evidence>
<evidence type="ECO:0000313" key="10">
    <source>
        <dbReference type="Proteomes" id="UP000238825"/>
    </source>
</evidence>
<dbReference type="CDD" id="cd07560">
    <property type="entry name" value="Peptidase_S41_CPP"/>
    <property type="match status" value="1"/>
</dbReference>
<keyword evidence="4 5" id="KW-0720">Serine protease</keyword>
<accession>A0A2S0K4S2</accession>
<feature type="signal peptide" evidence="6">
    <location>
        <begin position="1"/>
        <end position="24"/>
    </location>
</feature>
<dbReference type="GO" id="GO:0008236">
    <property type="term" value="F:serine-type peptidase activity"/>
    <property type="evidence" value="ECO:0007669"/>
    <property type="project" value="UniProtKB-KW"/>
</dbReference>
<dbReference type="InterPro" id="IPR004447">
    <property type="entry name" value="Peptidase_S41A"/>
</dbReference>
<dbReference type="GO" id="GO:0004175">
    <property type="term" value="F:endopeptidase activity"/>
    <property type="evidence" value="ECO:0007669"/>
    <property type="project" value="TreeGrafter"/>
</dbReference>
<keyword evidence="6" id="KW-0732">Signal</keyword>
<dbReference type="SMART" id="SM00228">
    <property type="entry name" value="PDZ"/>
    <property type="match status" value="1"/>
</dbReference>
<evidence type="ECO:0000313" key="11">
    <source>
        <dbReference type="Proteomes" id="UP000255295"/>
    </source>
</evidence>
<organism evidence="8 10">
    <name type="scientific">Lysinibacillus sphaericus</name>
    <name type="common">Bacillus sphaericus</name>
    <dbReference type="NCBI Taxonomy" id="1421"/>
    <lineage>
        <taxon>Bacteria</taxon>
        <taxon>Bacillati</taxon>
        <taxon>Bacillota</taxon>
        <taxon>Bacilli</taxon>
        <taxon>Bacillales</taxon>
        <taxon>Bacillaceae</taxon>
        <taxon>Lysinibacillus</taxon>
    </lineage>
</organism>
<dbReference type="InterPro" id="IPR001478">
    <property type="entry name" value="PDZ"/>
</dbReference>
<dbReference type="Gene3D" id="2.30.42.10">
    <property type="match status" value="1"/>
</dbReference>
<dbReference type="Pfam" id="PF17820">
    <property type="entry name" value="PDZ_6"/>
    <property type="match status" value="1"/>
</dbReference>